<protein>
    <recommendedName>
        <fullName evidence="4">Thioredoxin domain-containing protein</fullName>
    </recommendedName>
</protein>
<dbReference type="GO" id="GO:0042744">
    <property type="term" value="P:hydrogen peroxide catabolic process"/>
    <property type="evidence" value="ECO:0007669"/>
    <property type="project" value="TreeGrafter"/>
</dbReference>
<dbReference type="InterPro" id="IPR037944">
    <property type="entry name" value="PRX5-like"/>
</dbReference>
<evidence type="ECO:0000256" key="3">
    <source>
        <dbReference type="ARBA" id="ARBA00023002"/>
    </source>
</evidence>
<keyword evidence="1" id="KW-0575">Peroxidase</keyword>
<feature type="domain" description="Thioredoxin" evidence="4">
    <location>
        <begin position="10"/>
        <end position="170"/>
    </location>
</feature>
<dbReference type="GO" id="GO:0045454">
    <property type="term" value="P:cell redox homeostasis"/>
    <property type="evidence" value="ECO:0007669"/>
    <property type="project" value="TreeGrafter"/>
</dbReference>
<organism evidence="5 6">
    <name type="scientific">Blepharisma stoltei</name>
    <dbReference type="NCBI Taxonomy" id="1481888"/>
    <lineage>
        <taxon>Eukaryota</taxon>
        <taxon>Sar</taxon>
        <taxon>Alveolata</taxon>
        <taxon>Ciliophora</taxon>
        <taxon>Postciliodesmatophora</taxon>
        <taxon>Heterotrichea</taxon>
        <taxon>Heterotrichida</taxon>
        <taxon>Blepharismidae</taxon>
        <taxon>Blepharisma</taxon>
    </lineage>
</organism>
<dbReference type="EMBL" id="CAJZBQ010000056">
    <property type="protein sequence ID" value="CAG9333568.1"/>
    <property type="molecule type" value="Genomic_DNA"/>
</dbReference>
<evidence type="ECO:0000259" key="4">
    <source>
        <dbReference type="PROSITE" id="PS51352"/>
    </source>
</evidence>
<dbReference type="InterPro" id="IPR013766">
    <property type="entry name" value="Thioredoxin_domain"/>
</dbReference>
<accession>A0AAU9K817</accession>
<evidence type="ECO:0000313" key="6">
    <source>
        <dbReference type="Proteomes" id="UP001162131"/>
    </source>
</evidence>
<dbReference type="PANTHER" id="PTHR10430:SF16">
    <property type="entry name" value="PEROXIREDOXIN-5, MITOCHONDRIAL"/>
    <property type="match status" value="1"/>
</dbReference>
<comment type="caution">
    <text evidence="5">The sequence shown here is derived from an EMBL/GenBank/DDBJ whole genome shotgun (WGS) entry which is preliminary data.</text>
</comment>
<dbReference type="SUPFAM" id="SSF52833">
    <property type="entry name" value="Thioredoxin-like"/>
    <property type="match status" value="1"/>
</dbReference>
<dbReference type="Gene3D" id="3.40.30.10">
    <property type="entry name" value="Glutaredoxin"/>
    <property type="match status" value="1"/>
</dbReference>
<keyword evidence="3" id="KW-0560">Oxidoreductase</keyword>
<reference evidence="5" key="1">
    <citation type="submission" date="2021-09" db="EMBL/GenBank/DDBJ databases">
        <authorList>
            <consortium name="AG Swart"/>
            <person name="Singh M."/>
            <person name="Singh A."/>
            <person name="Seah K."/>
            <person name="Emmerich C."/>
        </authorList>
    </citation>
    <scope>NUCLEOTIDE SEQUENCE</scope>
    <source>
        <strain evidence="5">ATCC30299</strain>
    </source>
</reference>
<gene>
    <name evidence="5" type="ORF">BSTOLATCC_MIC58378</name>
</gene>
<dbReference type="GO" id="GO:0008379">
    <property type="term" value="F:thioredoxin peroxidase activity"/>
    <property type="evidence" value="ECO:0007669"/>
    <property type="project" value="InterPro"/>
</dbReference>
<dbReference type="AlphaFoldDB" id="A0AAU9K817"/>
<dbReference type="PROSITE" id="PS51352">
    <property type="entry name" value="THIOREDOXIN_2"/>
    <property type="match status" value="1"/>
</dbReference>
<proteinExistence type="predicted"/>
<dbReference type="GO" id="GO:0005737">
    <property type="term" value="C:cytoplasm"/>
    <property type="evidence" value="ECO:0007669"/>
    <property type="project" value="TreeGrafter"/>
</dbReference>
<sequence>MLAKALKRYLLVGDRIPNLTLQIVYQDKVYSMPMADIFSNKRNLIIGHPGAFTHFSTYEQLPEYQNYLSKFKALGIENIFSLSINDHFVLKKYSEKYNIGIPMISDFKGDFVKNLDLALSEEEFFTATCRRTAIIIDDMVILGVSAEDDVQYTSKTKPETIEKMLIDIYEQPELAKKPI</sequence>
<evidence type="ECO:0000256" key="2">
    <source>
        <dbReference type="ARBA" id="ARBA00022862"/>
    </source>
</evidence>
<keyword evidence="2" id="KW-0049">Antioxidant</keyword>
<dbReference type="PANTHER" id="PTHR10430">
    <property type="entry name" value="PEROXIREDOXIN"/>
    <property type="match status" value="1"/>
</dbReference>
<dbReference type="GO" id="GO:0034599">
    <property type="term" value="P:cellular response to oxidative stress"/>
    <property type="evidence" value="ECO:0007669"/>
    <property type="project" value="InterPro"/>
</dbReference>
<dbReference type="InterPro" id="IPR036249">
    <property type="entry name" value="Thioredoxin-like_sf"/>
</dbReference>
<dbReference type="InterPro" id="IPR000866">
    <property type="entry name" value="AhpC/TSA"/>
</dbReference>
<keyword evidence="6" id="KW-1185">Reference proteome</keyword>
<evidence type="ECO:0000256" key="1">
    <source>
        <dbReference type="ARBA" id="ARBA00022559"/>
    </source>
</evidence>
<evidence type="ECO:0000313" key="5">
    <source>
        <dbReference type="EMBL" id="CAG9333568.1"/>
    </source>
</evidence>
<dbReference type="Proteomes" id="UP001162131">
    <property type="component" value="Unassembled WGS sequence"/>
</dbReference>
<name>A0AAU9K817_9CILI</name>
<dbReference type="Pfam" id="PF00578">
    <property type="entry name" value="AhpC-TSA"/>
    <property type="match status" value="1"/>
</dbReference>